<dbReference type="InterPro" id="IPR023393">
    <property type="entry name" value="START-like_dom_sf"/>
</dbReference>
<evidence type="ECO:0000313" key="2">
    <source>
        <dbReference type="Proteomes" id="UP001596087"/>
    </source>
</evidence>
<accession>A0ABW0BJI2</accession>
<organism evidence="1 2">
    <name type="scientific">Nocardioides taihuensis</name>
    <dbReference type="NCBI Taxonomy" id="1835606"/>
    <lineage>
        <taxon>Bacteria</taxon>
        <taxon>Bacillati</taxon>
        <taxon>Actinomycetota</taxon>
        <taxon>Actinomycetes</taxon>
        <taxon>Propionibacteriales</taxon>
        <taxon>Nocardioidaceae</taxon>
        <taxon>Nocardioides</taxon>
    </lineage>
</organism>
<proteinExistence type="predicted"/>
<gene>
    <name evidence="1" type="ORF">ACFPGP_09430</name>
</gene>
<sequence>MKRAQFNATRAITIGAPPSAVWPWIIQLGYRRGGFYTYDLLDNAGEPSAERVVEELQDLEVGDAIPMFHEMNGLAIAYDVDSMDPPTSMLWVHRPHPGEAPDSTWSWRLVEQPGGRTRLVTRMKQDYRWQTPRLAAFNLWLMEFGDFAMERKMLRGIKRRAEGATSSSSTA</sequence>
<name>A0ABW0BJI2_9ACTN</name>
<comment type="caution">
    <text evidence="1">The sequence shown here is derived from an EMBL/GenBank/DDBJ whole genome shotgun (WGS) entry which is preliminary data.</text>
</comment>
<dbReference type="RefSeq" id="WP_378589507.1">
    <property type="nucleotide sequence ID" value="NZ_JBHSKD010000008.1"/>
</dbReference>
<protein>
    <recommendedName>
        <fullName evidence="3">SRPBCC family protein</fullName>
    </recommendedName>
</protein>
<dbReference type="Gene3D" id="3.30.530.20">
    <property type="match status" value="1"/>
</dbReference>
<dbReference type="Proteomes" id="UP001596087">
    <property type="component" value="Unassembled WGS sequence"/>
</dbReference>
<dbReference type="EMBL" id="JBHSKD010000008">
    <property type="protein sequence ID" value="MFC5176891.1"/>
    <property type="molecule type" value="Genomic_DNA"/>
</dbReference>
<evidence type="ECO:0000313" key="1">
    <source>
        <dbReference type="EMBL" id="MFC5176891.1"/>
    </source>
</evidence>
<keyword evidence="2" id="KW-1185">Reference proteome</keyword>
<reference evidence="2" key="1">
    <citation type="journal article" date="2019" name="Int. J. Syst. Evol. Microbiol.">
        <title>The Global Catalogue of Microorganisms (GCM) 10K type strain sequencing project: providing services to taxonomists for standard genome sequencing and annotation.</title>
        <authorList>
            <consortium name="The Broad Institute Genomics Platform"/>
            <consortium name="The Broad Institute Genome Sequencing Center for Infectious Disease"/>
            <person name="Wu L."/>
            <person name="Ma J."/>
        </authorList>
    </citation>
    <scope>NUCLEOTIDE SEQUENCE [LARGE SCALE GENOMIC DNA]</scope>
    <source>
        <strain evidence="2">DFY41</strain>
    </source>
</reference>
<dbReference type="SUPFAM" id="SSF55961">
    <property type="entry name" value="Bet v1-like"/>
    <property type="match status" value="1"/>
</dbReference>
<evidence type="ECO:0008006" key="3">
    <source>
        <dbReference type="Google" id="ProtNLM"/>
    </source>
</evidence>